<gene>
    <name evidence="3" type="ORF">A4R26_06325</name>
</gene>
<evidence type="ECO:0000259" key="2">
    <source>
        <dbReference type="Pfam" id="PF02805"/>
    </source>
</evidence>
<protein>
    <submittedName>
        <fullName evidence="3">Metal-binding protein</fullName>
    </submittedName>
</protein>
<accession>A0A1V9F5D1</accession>
<dbReference type="Proteomes" id="UP000192276">
    <property type="component" value="Unassembled WGS sequence"/>
</dbReference>
<dbReference type="Gene3D" id="3.40.10.10">
    <property type="entry name" value="DNA Methylphosphotriester Repair Domain"/>
    <property type="match status" value="1"/>
</dbReference>
<dbReference type="GO" id="GO:0008270">
    <property type="term" value="F:zinc ion binding"/>
    <property type="evidence" value="ECO:0007669"/>
    <property type="project" value="InterPro"/>
</dbReference>
<dbReference type="InterPro" id="IPR035451">
    <property type="entry name" value="Ada-like_dom_sf"/>
</dbReference>
<comment type="caution">
    <text evidence="3">The sequence shown here is derived from an EMBL/GenBank/DDBJ whole genome shotgun (WGS) entry which is preliminary data.</text>
</comment>
<evidence type="ECO:0000313" key="4">
    <source>
        <dbReference type="Proteomes" id="UP000192276"/>
    </source>
</evidence>
<keyword evidence="1" id="KW-0010">Activator</keyword>
<dbReference type="GO" id="GO:0006281">
    <property type="term" value="P:DNA repair"/>
    <property type="evidence" value="ECO:0007669"/>
    <property type="project" value="InterPro"/>
</dbReference>
<evidence type="ECO:0000256" key="1">
    <source>
        <dbReference type="ARBA" id="ARBA00023159"/>
    </source>
</evidence>
<reference evidence="4" key="1">
    <citation type="submission" date="2016-04" db="EMBL/GenBank/DDBJ databases">
        <authorList>
            <person name="Chen L."/>
            <person name="Zhuang W."/>
            <person name="Wang G."/>
        </authorList>
    </citation>
    <scope>NUCLEOTIDE SEQUENCE [LARGE SCALE GENOMIC DNA]</scope>
    <source>
        <strain evidence="4">208</strain>
    </source>
</reference>
<dbReference type="SUPFAM" id="SSF57884">
    <property type="entry name" value="Ada DNA repair protein, N-terminal domain (N-Ada 10)"/>
    <property type="match status" value="1"/>
</dbReference>
<proteinExistence type="predicted"/>
<dbReference type="RefSeq" id="WP_081169468.1">
    <property type="nucleotide sequence ID" value="NZ_LWBP01000210.1"/>
</dbReference>
<sequence>MIRQRDLGNDVAERKAAVHRLIRNKAITLGGNMPAKIYGTLSCGSGKKMKAENRVFFHNEAEAIAAGYRPCGHCLRAKYLKWKNALF</sequence>
<dbReference type="STRING" id="550983.A4R26_06325"/>
<dbReference type="AlphaFoldDB" id="A0A1V9F5D1"/>
<dbReference type="OrthoDB" id="894286at2"/>
<dbReference type="Pfam" id="PF02805">
    <property type="entry name" value="Ada_Zn_binding"/>
    <property type="match status" value="1"/>
</dbReference>
<keyword evidence="4" id="KW-1185">Reference proteome</keyword>
<dbReference type="GO" id="GO:0003677">
    <property type="term" value="F:DNA binding"/>
    <property type="evidence" value="ECO:0007669"/>
    <property type="project" value="InterPro"/>
</dbReference>
<dbReference type="GO" id="GO:0008168">
    <property type="term" value="F:methyltransferase activity"/>
    <property type="evidence" value="ECO:0007669"/>
    <property type="project" value="InterPro"/>
</dbReference>
<organism evidence="3 4">
    <name type="scientific">Niastella populi</name>
    <dbReference type="NCBI Taxonomy" id="550983"/>
    <lineage>
        <taxon>Bacteria</taxon>
        <taxon>Pseudomonadati</taxon>
        <taxon>Bacteroidota</taxon>
        <taxon>Chitinophagia</taxon>
        <taxon>Chitinophagales</taxon>
        <taxon>Chitinophagaceae</taxon>
        <taxon>Niastella</taxon>
    </lineage>
</organism>
<evidence type="ECO:0000313" key="3">
    <source>
        <dbReference type="EMBL" id="OQP53588.1"/>
    </source>
</evidence>
<feature type="domain" description="Ada DNA repair metal-binding" evidence="2">
    <location>
        <begin position="31"/>
        <end position="74"/>
    </location>
</feature>
<name>A0A1V9F5D1_9BACT</name>
<dbReference type="GO" id="GO:0006355">
    <property type="term" value="P:regulation of DNA-templated transcription"/>
    <property type="evidence" value="ECO:0007669"/>
    <property type="project" value="InterPro"/>
</dbReference>
<dbReference type="EMBL" id="LWBP01000210">
    <property type="protein sequence ID" value="OQP53588.1"/>
    <property type="molecule type" value="Genomic_DNA"/>
</dbReference>
<dbReference type="InterPro" id="IPR004026">
    <property type="entry name" value="Ada_DNA_repair_Zn-bd"/>
</dbReference>